<keyword evidence="5" id="KW-1185">Reference proteome</keyword>
<protein>
    <submittedName>
        <fullName evidence="4">Alpha/beta hydrolase</fullName>
    </submittedName>
</protein>
<dbReference type="Proteomes" id="UP001500503">
    <property type="component" value="Unassembled WGS sequence"/>
</dbReference>
<organism evidence="4 5">
    <name type="scientific">Actinoallomurus oryzae</name>
    <dbReference type="NCBI Taxonomy" id="502180"/>
    <lineage>
        <taxon>Bacteria</taxon>
        <taxon>Bacillati</taxon>
        <taxon>Actinomycetota</taxon>
        <taxon>Actinomycetes</taxon>
        <taxon>Streptosporangiales</taxon>
        <taxon>Thermomonosporaceae</taxon>
        <taxon>Actinoallomurus</taxon>
    </lineage>
</organism>
<name>A0ABP8R3D6_9ACTN</name>
<dbReference type="GO" id="GO:0016787">
    <property type="term" value="F:hydrolase activity"/>
    <property type="evidence" value="ECO:0007669"/>
    <property type="project" value="UniProtKB-KW"/>
</dbReference>
<dbReference type="InterPro" id="IPR000073">
    <property type="entry name" value="AB_hydrolase_1"/>
</dbReference>
<evidence type="ECO:0000256" key="1">
    <source>
        <dbReference type="ARBA" id="ARBA00022801"/>
    </source>
</evidence>
<dbReference type="EMBL" id="BAABHF010000057">
    <property type="protein sequence ID" value="GAA4517245.1"/>
    <property type="molecule type" value="Genomic_DNA"/>
</dbReference>
<sequence length="333" mass="35036">MMTETTTAVPVAGGALDVRVGGRTGPALVFLHYWGGSADTWNGVLGHLPPGQATVRFDQRGWGTSRALPGPYHLGRLADDLARVVETCVPGPFVLVGHSMGGKVSQLFAARRPPGLVGLVLVAPAPPRPPATVTEEYRQGLSHAYDSPETVQHALDHVLTATPLARTVRATAVRDSLAAGAEARHEWPLRGIAQDITRAVRDIEVPVTVLAAENDVVEPPRVLRDHLLPHISHATLTTVPDVGHLLPVEAPGAVATAIGGLLTAVRGSAAEGLRDVGGDAERVLGPCRVGEADRDVEDVDDRQVGQPAARRGQVQAEVGAARDEERGGSVRER</sequence>
<keyword evidence="1 4" id="KW-0378">Hydrolase</keyword>
<feature type="compositionally biased region" description="Basic and acidic residues" evidence="2">
    <location>
        <begin position="320"/>
        <end position="333"/>
    </location>
</feature>
<comment type="caution">
    <text evidence="4">The sequence shown here is derived from an EMBL/GenBank/DDBJ whole genome shotgun (WGS) entry which is preliminary data.</text>
</comment>
<evidence type="ECO:0000313" key="5">
    <source>
        <dbReference type="Proteomes" id="UP001500503"/>
    </source>
</evidence>
<dbReference type="Pfam" id="PF12697">
    <property type="entry name" value="Abhydrolase_6"/>
    <property type="match status" value="1"/>
</dbReference>
<dbReference type="PANTHER" id="PTHR43798">
    <property type="entry name" value="MONOACYLGLYCEROL LIPASE"/>
    <property type="match status" value="1"/>
</dbReference>
<proteinExistence type="predicted"/>
<feature type="domain" description="AB hydrolase-1" evidence="3">
    <location>
        <begin position="28"/>
        <end position="256"/>
    </location>
</feature>
<dbReference type="SUPFAM" id="SSF53474">
    <property type="entry name" value="alpha/beta-Hydrolases"/>
    <property type="match status" value="1"/>
</dbReference>
<gene>
    <name evidence="4" type="ORF">GCM10023191_089410</name>
</gene>
<reference evidence="5" key="1">
    <citation type="journal article" date="2019" name="Int. J. Syst. Evol. Microbiol.">
        <title>The Global Catalogue of Microorganisms (GCM) 10K type strain sequencing project: providing services to taxonomists for standard genome sequencing and annotation.</title>
        <authorList>
            <consortium name="The Broad Institute Genomics Platform"/>
            <consortium name="The Broad Institute Genome Sequencing Center for Infectious Disease"/>
            <person name="Wu L."/>
            <person name="Ma J."/>
        </authorList>
    </citation>
    <scope>NUCLEOTIDE SEQUENCE [LARGE SCALE GENOMIC DNA]</scope>
    <source>
        <strain evidence="5">JCM 17933</strain>
    </source>
</reference>
<evidence type="ECO:0000256" key="2">
    <source>
        <dbReference type="SAM" id="MobiDB-lite"/>
    </source>
</evidence>
<dbReference type="InterPro" id="IPR029058">
    <property type="entry name" value="AB_hydrolase_fold"/>
</dbReference>
<feature type="region of interest" description="Disordered" evidence="2">
    <location>
        <begin position="289"/>
        <end position="333"/>
    </location>
</feature>
<evidence type="ECO:0000259" key="3">
    <source>
        <dbReference type="Pfam" id="PF12697"/>
    </source>
</evidence>
<dbReference type="Gene3D" id="3.40.50.1820">
    <property type="entry name" value="alpha/beta hydrolase"/>
    <property type="match status" value="1"/>
</dbReference>
<evidence type="ECO:0000313" key="4">
    <source>
        <dbReference type="EMBL" id="GAA4517245.1"/>
    </source>
</evidence>
<accession>A0ABP8R3D6</accession>
<dbReference type="InterPro" id="IPR050266">
    <property type="entry name" value="AB_hydrolase_sf"/>
</dbReference>
<dbReference type="PANTHER" id="PTHR43798:SF31">
    <property type="entry name" value="AB HYDROLASE SUPERFAMILY PROTEIN YCLE"/>
    <property type="match status" value="1"/>
</dbReference>